<evidence type="ECO:0000256" key="5">
    <source>
        <dbReference type="ARBA" id="ARBA00023163"/>
    </source>
</evidence>
<dbReference type="GO" id="GO:0003677">
    <property type="term" value="F:DNA binding"/>
    <property type="evidence" value="ECO:0007669"/>
    <property type="project" value="InterPro"/>
</dbReference>
<evidence type="ECO:0000256" key="2">
    <source>
        <dbReference type="ARBA" id="ARBA00011344"/>
    </source>
</evidence>
<comment type="caution">
    <text evidence="9">The sequence shown here is derived from an EMBL/GenBank/DDBJ whole genome shotgun (WGS) entry which is preliminary data.</text>
</comment>
<keyword evidence="5" id="KW-0804">Transcription</keyword>
<comment type="subunit">
    <text evidence="2">Interacts transiently with the RNA polymerase catalytic core formed by RpoA, RpoB, RpoC and RpoZ (2 alpha, 1 beta, 1 beta' and 1 omega subunit) to form the RNA polymerase holoenzyme that can initiate transcription.</text>
</comment>
<dbReference type="Pfam" id="PF04542">
    <property type="entry name" value="Sigma70_r2"/>
    <property type="match status" value="1"/>
</dbReference>
<evidence type="ECO:0000259" key="6">
    <source>
        <dbReference type="Pfam" id="PF04542"/>
    </source>
</evidence>
<keyword evidence="10" id="KW-1185">Reference proteome</keyword>
<dbReference type="NCBIfam" id="TIGR02937">
    <property type="entry name" value="sigma70-ECF"/>
    <property type="match status" value="1"/>
</dbReference>
<keyword evidence="3" id="KW-0805">Transcription regulation</keyword>
<dbReference type="SUPFAM" id="SSF88659">
    <property type="entry name" value="Sigma3 and sigma4 domains of RNA polymerase sigma factors"/>
    <property type="match status" value="1"/>
</dbReference>
<sequence length="321" mass="34624">MTDAVLLDRARGGDESAFATLVGPHRRELQRHGYRILGSLADAEDATQEALMAAWRGIAGFAGHSSLRTWLYRIATRTSLRIAERRPARVLSWDAHPARDPLGDLGAPDDATAWLEPWIASADDPAEAAERRDAISLAFLAALQQLPPGQRAVLILRDVLDFSAAETAEALETSVAAVNSALQRARASRAGAEAAADRGTVRNPAQQRAVDAFVAAFEAGDVPGIVGLLTEDVRLTMPPLPAWFDGIADVAAFFAERSLVTPWRVREHVLVNGMPALVADQQTDGVWRPGAVMALGFRGSEISWIASFLDPRVIERAVSER</sequence>
<dbReference type="GO" id="GO:0006352">
    <property type="term" value="P:DNA-templated transcription initiation"/>
    <property type="evidence" value="ECO:0007669"/>
    <property type="project" value="InterPro"/>
</dbReference>
<dbReference type="AlphaFoldDB" id="A0A0F0KN61"/>
<feature type="domain" description="RNA polymerase sigma factor 70 region 4 type 2" evidence="7">
    <location>
        <begin position="137"/>
        <end position="187"/>
    </location>
</feature>
<comment type="similarity">
    <text evidence="1">Belongs to the sigma-70 factor family. ECF subfamily.</text>
</comment>
<evidence type="ECO:0000256" key="3">
    <source>
        <dbReference type="ARBA" id="ARBA00023015"/>
    </source>
</evidence>
<dbReference type="Gene3D" id="3.10.450.50">
    <property type="match status" value="1"/>
</dbReference>
<dbReference type="SUPFAM" id="SSF88946">
    <property type="entry name" value="Sigma2 domain of RNA polymerase sigma factors"/>
    <property type="match status" value="1"/>
</dbReference>
<dbReference type="InterPro" id="IPR037401">
    <property type="entry name" value="SnoaL-like"/>
</dbReference>
<keyword evidence="4" id="KW-0731">Sigma factor</keyword>
<dbReference type="Proteomes" id="UP000033448">
    <property type="component" value="Unassembled WGS sequence"/>
</dbReference>
<protein>
    <submittedName>
        <fullName evidence="9">ECF RNA polymerase sigma factor SigG</fullName>
    </submittedName>
</protein>
<evidence type="ECO:0000313" key="9">
    <source>
        <dbReference type="EMBL" id="KJL21889.1"/>
    </source>
</evidence>
<evidence type="ECO:0000313" key="10">
    <source>
        <dbReference type="Proteomes" id="UP000033448"/>
    </source>
</evidence>
<dbReference type="InterPro" id="IPR013324">
    <property type="entry name" value="RNA_pol_sigma_r3/r4-like"/>
</dbReference>
<dbReference type="Gene3D" id="1.10.10.10">
    <property type="entry name" value="Winged helix-like DNA-binding domain superfamily/Winged helix DNA-binding domain"/>
    <property type="match status" value="1"/>
</dbReference>
<feature type="domain" description="SnoaL-like" evidence="8">
    <location>
        <begin position="210"/>
        <end position="266"/>
    </location>
</feature>
<accession>A0A0F0KN61</accession>
<dbReference type="InterPro" id="IPR013325">
    <property type="entry name" value="RNA_pol_sigma_r2"/>
</dbReference>
<proteinExistence type="inferred from homology"/>
<organism evidence="9 10">
    <name type="scientific">Microbacterium azadirachtae</name>
    <dbReference type="NCBI Taxonomy" id="582680"/>
    <lineage>
        <taxon>Bacteria</taxon>
        <taxon>Bacillati</taxon>
        <taxon>Actinomycetota</taxon>
        <taxon>Actinomycetes</taxon>
        <taxon>Micrococcales</taxon>
        <taxon>Microbacteriaceae</taxon>
        <taxon>Microbacterium</taxon>
    </lineage>
</organism>
<dbReference type="InterPro" id="IPR032710">
    <property type="entry name" value="NTF2-like_dom_sf"/>
</dbReference>
<dbReference type="PANTHER" id="PTHR30173">
    <property type="entry name" value="SIGMA 19 FACTOR"/>
    <property type="match status" value="1"/>
</dbReference>
<dbReference type="OrthoDB" id="7376212at2"/>
<dbReference type="SUPFAM" id="SSF54427">
    <property type="entry name" value="NTF2-like"/>
    <property type="match status" value="1"/>
</dbReference>
<dbReference type="Gene3D" id="1.10.1740.10">
    <property type="match status" value="1"/>
</dbReference>
<evidence type="ECO:0000256" key="4">
    <source>
        <dbReference type="ARBA" id="ARBA00023082"/>
    </source>
</evidence>
<dbReference type="EMBL" id="JYIT01000080">
    <property type="protein sequence ID" value="KJL21889.1"/>
    <property type="molecule type" value="Genomic_DNA"/>
</dbReference>
<dbReference type="InterPro" id="IPR007627">
    <property type="entry name" value="RNA_pol_sigma70_r2"/>
</dbReference>
<dbReference type="RefSeq" id="WP_045251091.1">
    <property type="nucleotide sequence ID" value="NZ_JYIT01000080.1"/>
</dbReference>
<dbReference type="GO" id="GO:0016987">
    <property type="term" value="F:sigma factor activity"/>
    <property type="evidence" value="ECO:0007669"/>
    <property type="project" value="UniProtKB-KW"/>
</dbReference>
<dbReference type="InterPro" id="IPR013249">
    <property type="entry name" value="RNA_pol_sigma70_r4_t2"/>
</dbReference>
<feature type="domain" description="RNA polymerase sigma-70 region 2" evidence="6">
    <location>
        <begin position="21"/>
        <end position="81"/>
    </location>
</feature>
<evidence type="ECO:0000259" key="7">
    <source>
        <dbReference type="Pfam" id="PF08281"/>
    </source>
</evidence>
<reference evidence="9 10" key="1">
    <citation type="submission" date="2015-02" db="EMBL/GenBank/DDBJ databases">
        <title>Draft genome sequences of ten Microbacterium spp. with emphasis on heavy metal contaminated environments.</title>
        <authorList>
            <person name="Corretto E."/>
        </authorList>
    </citation>
    <scope>NUCLEOTIDE SEQUENCE [LARGE SCALE GENOMIC DNA]</scope>
    <source>
        <strain evidence="9 10">DSM 23848</strain>
    </source>
</reference>
<dbReference type="InterPro" id="IPR036388">
    <property type="entry name" value="WH-like_DNA-bd_sf"/>
</dbReference>
<gene>
    <name evidence="9" type="primary">sigG_1</name>
    <name evidence="9" type="ORF">RL72_02428</name>
</gene>
<dbReference type="Pfam" id="PF08281">
    <property type="entry name" value="Sigma70_r4_2"/>
    <property type="match status" value="1"/>
</dbReference>
<dbReference type="PANTHER" id="PTHR30173:SF36">
    <property type="entry name" value="ECF RNA POLYMERASE SIGMA FACTOR SIGJ"/>
    <property type="match status" value="1"/>
</dbReference>
<dbReference type="InterPro" id="IPR052704">
    <property type="entry name" value="ECF_Sigma-70_Domain"/>
</dbReference>
<evidence type="ECO:0000256" key="1">
    <source>
        <dbReference type="ARBA" id="ARBA00010641"/>
    </source>
</evidence>
<dbReference type="Pfam" id="PF12680">
    <property type="entry name" value="SnoaL_2"/>
    <property type="match status" value="1"/>
</dbReference>
<dbReference type="NCBIfam" id="NF006089">
    <property type="entry name" value="PRK08241.1"/>
    <property type="match status" value="1"/>
</dbReference>
<name>A0A0F0KN61_9MICO</name>
<dbReference type="InterPro" id="IPR014284">
    <property type="entry name" value="RNA_pol_sigma-70_dom"/>
</dbReference>
<evidence type="ECO:0000259" key="8">
    <source>
        <dbReference type="Pfam" id="PF12680"/>
    </source>
</evidence>
<dbReference type="PATRIC" id="fig|582680.7.peg.2480"/>